<keyword evidence="4" id="KW-1134">Transmembrane beta strand</keyword>
<keyword evidence="7" id="KW-0732">Signal</keyword>
<dbReference type="GO" id="GO:0009279">
    <property type="term" value="C:cell outer membrane"/>
    <property type="evidence" value="ECO:0007669"/>
    <property type="project" value="UniProtKB-SubCell"/>
</dbReference>
<keyword evidence="13" id="KW-0998">Cell outer membrane</keyword>
<evidence type="ECO:0000256" key="1">
    <source>
        <dbReference type="ARBA" id="ARBA00004571"/>
    </source>
</evidence>
<reference evidence="18 19" key="1">
    <citation type="submission" date="2019-03" db="EMBL/GenBank/DDBJ databases">
        <title>Genomic Encyclopedia of Type Strains, Phase III (KMG-III): the genomes of soil and plant-associated and newly described type strains.</title>
        <authorList>
            <person name="Whitman W."/>
        </authorList>
    </citation>
    <scope>NUCLEOTIDE SEQUENCE [LARGE SCALE GENOMIC DNA]</scope>
    <source>
        <strain evidence="18 19">CECT 5797</strain>
    </source>
</reference>
<keyword evidence="10" id="KW-0626">Porin</keyword>
<evidence type="ECO:0000256" key="10">
    <source>
        <dbReference type="ARBA" id="ARBA00023114"/>
    </source>
</evidence>
<keyword evidence="9" id="KW-0406">Ion transport</keyword>
<dbReference type="Gene3D" id="3.30.1950.10">
    <property type="entry name" value="wza like domain"/>
    <property type="match status" value="1"/>
</dbReference>
<keyword evidence="12" id="KW-0564">Palmitate</keyword>
<evidence type="ECO:0000256" key="4">
    <source>
        <dbReference type="ARBA" id="ARBA00022452"/>
    </source>
</evidence>
<evidence type="ECO:0000256" key="3">
    <source>
        <dbReference type="ARBA" id="ARBA00022448"/>
    </source>
</evidence>
<evidence type="ECO:0000259" key="16">
    <source>
        <dbReference type="Pfam" id="PF18412"/>
    </source>
</evidence>
<evidence type="ECO:0000313" key="18">
    <source>
        <dbReference type="EMBL" id="TDR57239.1"/>
    </source>
</evidence>
<dbReference type="PANTHER" id="PTHR33619:SF3">
    <property type="entry name" value="POLYSACCHARIDE EXPORT PROTEIN GFCE-RELATED"/>
    <property type="match status" value="1"/>
</dbReference>
<dbReference type="Proteomes" id="UP000295212">
    <property type="component" value="Unassembled WGS sequence"/>
</dbReference>
<dbReference type="NCBIfam" id="NF011658">
    <property type="entry name" value="PRK15078.1"/>
    <property type="match status" value="1"/>
</dbReference>
<evidence type="ECO:0000256" key="5">
    <source>
        <dbReference type="ARBA" id="ARBA00022597"/>
    </source>
</evidence>
<sequence>MTPRGGSVPERSGLPTSQAVTTMRHSTPFKLLLALGGAILLTGCAYAPGSHFASRSESAPVDDLVDVEPITLGLINAQRPAPDTERLEALSEEQREAIDDYDYRIGKGDVLSIIVYDHPELTIPSGSERSAEEAGNTVHQDGTIFYPFIGRVEVAGRTVTEVRDELARRLEPYIAAPQVEVKIAAFNSQEVQVTGEVNEPARLPVTNVPMTVLDAISLTGGLGPQANWHDVILLRDGEQRTLSLYDMLNEGELSQDLLLQDGDVLHVPDLGSQQVFVMGEVGEPQALPMGRSPMSLTEALTRAGSFNEAQADASGIFVFRRQPERSDKLATVYQLDARNAAAMVLGTEFRLEPTDVVYVTTTPLGRWNRVIGQLLPTVTAVYQVTRTTRDANDLRDDF</sequence>
<evidence type="ECO:0000256" key="6">
    <source>
        <dbReference type="ARBA" id="ARBA00022692"/>
    </source>
</evidence>
<feature type="domain" description="Outer-membrane lipoprotein Wza C-terminal" evidence="16">
    <location>
        <begin position="362"/>
        <end position="390"/>
    </location>
</feature>
<evidence type="ECO:0000259" key="17">
    <source>
        <dbReference type="Pfam" id="PF22461"/>
    </source>
</evidence>
<dbReference type="GO" id="GO:0015159">
    <property type="term" value="F:polysaccharide transmembrane transporter activity"/>
    <property type="evidence" value="ECO:0007669"/>
    <property type="project" value="InterPro"/>
</dbReference>
<keyword evidence="14" id="KW-0449">Lipoprotein</keyword>
<dbReference type="GO" id="GO:0015288">
    <property type="term" value="F:porin activity"/>
    <property type="evidence" value="ECO:0007669"/>
    <property type="project" value="UniProtKB-KW"/>
</dbReference>
<dbReference type="InterPro" id="IPR049712">
    <property type="entry name" value="Poly_export"/>
</dbReference>
<evidence type="ECO:0000256" key="9">
    <source>
        <dbReference type="ARBA" id="ARBA00023065"/>
    </source>
</evidence>
<keyword evidence="8" id="KW-0625">Polysaccharide transport</keyword>
<dbReference type="Pfam" id="PF02563">
    <property type="entry name" value="Poly_export"/>
    <property type="match status" value="1"/>
</dbReference>
<dbReference type="GO" id="GO:0006811">
    <property type="term" value="P:monoatomic ion transport"/>
    <property type="evidence" value="ECO:0007669"/>
    <property type="project" value="UniProtKB-KW"/>
</dbReference>
<evidence type="ECO:0000256" key="14">
    <source>
        <dbReference type="ARBA" id="ARBA00023288"/>
    </source>
</evidence>
<dbReference type="AlphaFoldDB" id="A0A4R6ZY36"/>
<dbReference type="GO" id="GO:0046930">
    <property type="term" value="C:pore complex"/>
    <property type="evidence" value="ECO:0007669"/>
    <property type="project" value="UniProtKB-KW"/>
</dbReference>
<keyword evidence="3" id="KW-0813">Transport</keyword>
<evidence type="ECO:0000256" key="7">
    <source>
        <dbReference type="ARBA" id="ARBA00022729"/>
    </source>
</evidence>
<dbReference type="Gene3D" id="3.10.560.10">
    <property type="entry name" value="Outer membrane lipoprotein wza domain like"/>
    <property type="match status" value="2"/>
</dbReference>
<keyword evidence="5" id="KW-0762">Sugar transport</keyword>
<dbReference type="InterPro" id="IPR003715">
    <property type="entry name" value="Poly_export_N"/>
</dbReference>
<evidence type="ECO:0000259" key="15">
    <source>
        <dbReference type="Pfam" id="PF02563"/>
    </source>
</evidence>
<evidence type="ECO:0000313" key="19">
    <source>
        <dbReference type="Proteomes" id="UP000295212"/>
    </source>
</evidence>
<dbReference type="RefSeq" id="WP_243737165.1">
    <property type="nucleotide sequence ID" value="NZ_SNZJ01000001.1"/>
</dbReference>
<dbReference type="Pfam" id="PF18412">
    <property type="entry name" value="Wza_C"/>
    <property type="match status" value="1"/>
</dbReference>
<comment type="caution">
    <text evidence="18">The sequence shown here is derived from an EMBL/GenBank/DDBJ whole genome shotgun (WGS) entry which is preliminary data.</text>
</comment>
<dbReference type="InterPro" id="IPR054765">
    <property type="entry name" value="SLBB_dom"/>
</dbReference>
<gene>
    <name evidence="18" type="ORF">DFP85_10154</name>
</gene>
<feature type="domain" description="SLBB" evidence="17">
    <location>
        <begin position="189"/>
        <end position="267"/>
    </location>
</feature>
<organism evidence="18 19">
    <name type="scientific">Halomonas ventosae</name>
    <dbReference type="NCBI Taxonomy" id="229007"/>
    <lineage>
        <taxon>Bacteria</taxon>
        <taxon>Pseudomonadati</taxon>
        <taxon>Pseudomonadota</taxon>
        <taxon>Gammaproteobacteria</taxon>
        <taxon>Oceanospirillales</taxon>
        <taxon>Halomonadaceae</taxon>
        <taxon>Halomonas</taxon>
    </lineage>
</organism>
<proteinExistence type="inferred from homology"/>
<evidence type="ECO:0000256" key="8">
    <source>
        <dbReference type="ARBA" id="ARBA00023047"/>
    </source>
</evidence>
<keyword evidence="11" id="KW-0472">Membrane</keyword>
<evidence type="ECO:0000256" key="13">
    <source>
        <dbReference type="ARBA" id="ARBA00023237"/>
    </source>
</evidence>
<keyword evidence="6" id="KW-0812">Transmembrane</keyword>
<dbReference type="Pfam" id="PF22461">
    <property type="entry name" value="SLBB_2"/>
    <property type="match status" value="2"/>
</dbReference>
<comment type="similarity">
    <text evidence="2">Belongs to the BexD/CtrA/VexA family.</text>
</comment>
<name>A0A4R6ZY36_9GAMM</name>
<dbReference type="Gene3D" id="1.20.5.70">
    <property type="match status" value="1"/>
</dbReference>
<evidence type="ECO:0000256" key="11">
    <source>
        <dbReference type="ARBA" id="ARBA00023136"/>
    </source>
</evidence>
<dbReference type="EMBL" id="SNZJ01000001">
    <property type="protein sequence ID" value="TDR57239.1"/>
    <property type="molecule type" value="Genomic_DNA"/>
</dbReference>
<evidence type="ECO:0000256" key="2">
    <source>
        <dbReference type="ARBA" id="ARBA00009450"/>
    </source>
</evidence>
<feature type="domain" description="Polysaccharide export protein N-terminal" evidence="15">
    <location>
        <begin position="100"/>
        <end position="183"/>
    </location>
</feature>
<evidence type="ECO:0000256" key="12">
    <source>
        <dbReference type="ARBA" id="ARBA00023139"/>
    </source>
</evidence>
<dbReference type="InterPro" id="IPR040716">
    <property type="entry name" value="Wza_C"/>
</dbReference>
<comment type="subcellular location">
    <subcellularLocation>
        <location evidence="1">Cell outer membrane</location>
        <topology evidence="1">Multi-pass membrane protein</topology>
    </subcellularLocation>
</comment>
<accession>A0A4R6ZY36</accession>
<dbReference type="PANTHER" id="PTHR33619">
    <property type="entry name" value="POLYSACCHARIDE EXPORT PROTEIN GFCE-RELATED"/>
    <property type="match status" value="1"/>
</dbReference>
<protein>
    <submittedName>
        <fullName evidence="18">Polysaccharide export outer membrane protein</fullName>
    </submittedName>
</protein>
<feature type="domain" description="SLBB" evidence="17">
    <location>
        <begin position="273"/>
        <end position="359"/>
    </location>
</feature>